<dbReference type="SUPFAM" id="SSF51182">
    <property type="entry name" value="RmlC-like cupins"/>
    <property type="match status" value="1"/>
</dbReference>
<evidence type="ECO:0000259" key="1">
    <source>
        <dbReference type="SMART" id="SM00835"/>
    </source>
</evidence>
<dbReference type="CDD" id="cd20306">
    <property type="entry name" value="cupin_OxDC-like"/>
    <property type="match status" value="1"/>
</dbReference>
<dbReference type="EMBL" id="JAHKNI010000002">
    <property type="protein sequence ID" value="MBU3061195.1"/>
    <property type="molecule type" value="Genomic_DNA"/>
</dbReference>
<organism evidence="2 3">
    <name type="scientific">Nocardia albiluteola</name>
    <dbReference type="NCBI Taxonomy" id="2842303"/>
    <lineage>
        <taxon>Bacteria</taxon>
        <taxon>Bacillati</taxon>
        <taxon>Actinomycetota</taxon>
        <taxon>Actinomycetes</taxon>
        <taxon>Mycobacteriales</taxon>
        <taxon>Nocardiaceae</taxon>
        <taxon>Nocardia</taxon>
    </lineage>
</organism>
<protein>
    <submittedName>
        <fullName evidence="2">Cupin domain-containing protein</fullName>
    </submittedName>
</protein>
<dbReference type="InterPro" id="IPR019780">
    <property type="entry name" value="Germin_Mn-BS"/>
</dbReference>
<dbReference type="SMART" id="SM00835">
    <property type="entry name" value="Cupin_1"/>
    <property type="match status" value="1"/>
</dbReference>
<evidence type="ECO:0000313" key="3">
    <source>
        <dbReference type="Proteomes" id="UP000733379"/>
    </source>
</evidence>
<dbReference type="PROSITE" id="PS51318">
    <property type="entry name" value="TAT"/>
    <property type="match status" value="1"/>
</dbReference>
<dbReference type="RefSeq" id="WP_215916114.1">
    <property type="nucleotide sequence ID" value="NZ_JAHKNI010000002.1"/>
</dbReference>
<dbReference type="InterPro" id="IPR011051">
    <property type="entry name" value="RmlC_Cupin_sf"/>
</dbReference>
<dbReference type="InterPro" id="IPR006045">
    <property type="entry name" value="Cupin_1"/>
</dbReference>
<comment type="caution">
    <text evidence="2">The sequence shown here is derived from an EMBL/GenBank/DDBJ whole genome shotgun (WGS) entry which is preliminary data.</text>
</comment>
<dbReference type="PROSITE" id="PS00725">
    <property type="entry name" value="GERMIN"/>
    <property type="match status" value="1"/>
</dbReference>
<name>A0ABS6AW48_9NOCA</name>
<reference evidence="2 3" key="1">
    <citation type="submission" date="2021-06" db="EMBL/GenBank/DDBJ databases">
        <title>Actinomycetes sequencing.</title>
        <authorList>
            <person name="Shan Q."/>
        </authorList>
    </citation>
    <scope>NUCLEOTIDE SEQUENCE [LARGE SCALE GENOMIC DNA]</scope>
    <source>
        <strain evidence="2 3">NEAU-G5</strain>
    </source>
</reference>
<gene>
    <name evidence="2" type="ORF">KO481_06620</name>
</gene>
<dbReference type="Proteomes" id="UP000733379">
    <property type="component" value="Unassembled WGS sequence"/>
</dbReference>
<sequence>MSDEQPQEPPAVNRRTALGTGAAALGGAALGAGLTAAAACAETTPSALPSASDVDANLNNSPHLFHLTAADPDRYSGGTLQGAHEQNFPVLAGQNGAAYFVRLQPGGIREPHWHPTAWELNYHISGTAKWTLLGTHPDGSYHTDVFEAHAGDLVFAPQGFFHYFENARTDAPLELLIVFNSSAPENSDDIGLLGALNSIPRDVAATVLGVPVSTLNAIPTDVKPIVITTRR</sequence>
<proteinExistence type="predicted"/>
<dbReference type="InterPro" id="IPR014710">
    <property type="entry name" value="RmlC-like_jellyroll"/>
</dbReference>
<evidence type="ECO:0000313" key="2">
    <source>
        <dbReference type="EMBL" id="MBU3061195.1"/>
    </source>
</evidence>
<keyword evidence="3" id="KW-1185">Reference proteome</keyword>
<feature type="domain" description="Cupin type-1" evidence="1">
    <location>
        <begin position="65"/>
        <end position="216"/>
    </location>
</feature>
<dbReference type="Gene3D" id="2.60.120.10">
    <property type="entry name" value="Jelly Rolls"/>
    <property type="match status" value="1"/>
</dbReference>
<dbReference type="InterPro" id="IPR006311">
    <property type="entry name" value="TAT_signal"/>
</dbReference>
<dbReference type="Pfam" id="PF00190">
    <property type="entry name" value="Cupin_1"/>
    <property type="match status" value="1"/>
</dbReference>
<accession>A0ABS6AW48</accession>